<gene>
    <name evidence="2" type="ORF">SAMN02982917_3670</name>
</gene>
<dbReference type="EMBL" id="FXAK01000007">
    <property type="protein sequence ID" value="SMF68327.1"/>
    <property type="molecule type" value="Genomic_DNA"/>
</dbReference>
<dbReference type="RefSeq" id="WP_085088044.1">
    <property type="nucleotide sequence ID" value="NZ_FXAK01000007.1"/>
</dbReference>
<sequence length="78" mass="8116">MDIGSATSATPYRPQASALDGLQDAQARTEAASEQIAAGNLDPAVVLDLTSAQVDFAANAKVLQATQENSRRLLDMLA</sequence>
<proteinExistence type="predicted"/>
<dbReference type="Proteomes" id="UP000192936">
    <property type="component" value="Unassembled WGS sequence"/>
</dbReference>
<evidence type="ECO:0000313" key="3">
    <source>
        <dbReference type="Proteomes" id="UP000192936"/>
    </source>
</evidence>
<evidence type="ECO:0000313" key="2">
    <source>
        <dbReference type="EMBL" id="SMF68327.1"/>
    </source>
</evidence>
<protein>
    <recommendedName>
        <fullName evidence="4">Flagellar basal-body/hook protein C-terminal domain-containing protein</fullName>
    </recommendedName>
</protein>
<accession>A0A1X7GDT4</accession>
<dbReference type="AlphaFoldDB" id="A0A1X7GDT4"/>
<evidence type="ECO:0008006" key="4">
    <source>
        <dbReference type="Google" id="ProtNLM"/>
    </source>
</evidence>
<organism evidence="2 3">
    <name type="scientific">Azospirillum oryzae</name>
    <dbReference type="NCBI Taxonomy" id="286727"/>
    <lineage>
        <taxon>Bacteria</taxon>
        <taxon>Pseudomonadati</taxon>
        <taxon>Pseudomonadota</taxon>
        <taxon>Alphaproteobacteria</taxon>
        <taxon>Rhodospirillales</taxon>
        <taxon>Azospirillaceae</taxon>
        <taxon>Azospirillum</taxon>
    </lineage>
</organism>
<dbReference type="OrthoDB" id="7306651at2"/>
<name>A0A1X7GDT4_9PROT</name>
<feature type="compositionally biased region" description="Polar residues" evidence="1">
    <location>
        <begin position="1"/>
        <end position="10"/>
    </location>
</feature>
<feature type="region of interest" description="Disordered" evidence="1">
    <location>
        <begin position="1"/>
        <end position="30"/>
    </location>
</feature>
<reference evidence="2 3" key="1">
    <citation type="submission" date="2017-04" db="EMBL/GenBank/DDBJ databases">
        <authorList>
            <person name="Afonso C.L."/>
            <person name="Miller P.J."/>
            <person name="Scott M.A."/>
            <person name="Spackman E."/>
            <person name="Goraichik I."/>
            <person name="Dimitrov K.M."/>
            <person name="Suarez D.L."/>
            <person name="Swayne D.E."/>
        </authorList>
    </citation>
    <scope>NUCLEOTIDE SEQUENCE [LARGE SCALE GENOMIC DNA]</scope>
    <source>
        <strain evidence="2 3">A2P</strain>
    </source>
</reference>
<evidence type="ECO:0000256" key="1">
    <source>
        <dbReference type="SAM" id="MobiDB-lite"/>
    </source>
</evidence>